<dbReference type="NCBIfam" id="NF002326">
    <property type="entry name" value="PRK01286.1-1"/>
    <property type="match status" value="1"/>
</dbReference>
<evidence type="ECO:0000259" key="4">
    <source>
        <dbReference type="PROSITE" id="PS51831"/>
    </source>
</evidence>
<dbReference type="GO" id="GO:0006203">
    <property type="term" value="P:dGTP catabolic process"/>
    <property type="evidence" value="ECO:0007669"/>
    <property type="project" value="TreeGrafter"/>
</dbReference>
<proteinExistence type="inferred from homology"/>
<dbReference type="InParanoid" id="A0A420WJ96"/>
<dbReference type="Proteomes" id="UP000282211">
    <property type="component" value="Unassembled WGS sequence"/>
</dbReference>
<dbReference type="InterPro" id="IPR006261">
    <property type="entry name" value="dGTPase"/>
</dbReference>
<dbReference type="HAMAP" id="MF_01212">
    <property type="entry name" value="dGTPase_type2"/>
    <property type="match status" value="1"/>
</dbReference>
<dbReference type="InterPro" id="IPR006674">
    <property type="entry name" value="HD_domain"/>
</dbReference>
<evidence type="ECO:0000256" key="1">
    <source>
        <dbReference type="ARBA" id="ARBA00022801"/>
    </source>
</evidence>
<comment type="caution">
    <text evidence="5">The sequence shown here is derived from an EMBL/GenBank/DDBJ whole genome shotgun (WGS) entry which is preliminary data.</text>
</comment>
<keyword evidence="1 2" id="KW-0378">Hydrolase</keyword>
<dbReference type="Gene3D" id="1.10.3210.10">
    <property type="entry name" value="Hypothetical protein af1432"/>
    <property type="match status" value="1"/>
</dbReference>
<evidence type="ECO:0000256" key="2">
    <source>
        <dbReference type="HAMAP-Rule" id="MF_01212"/>
    </source>
</evidence>
<dbReference type="InterPro" id="IPR003607">
    <property type="entry name" value="HD/PDEase_dom"/>
</dbReference>
<gene>
    <name evidence="5" type="ORF">DES40_0412</name>
</gene>
<dbReference type="GO" id="GO:0008832">
    <property type="term" value="F:dGTPase activity"/>
    <property type="evidence" value="ECO:0007669"/>
    <property type="project" value="TreeGrafter"/>
</dbReference>
<dbReference type="InterPro" id="IPR023023">
    <property type="entry name" value="dNTPase_2"/>
</dbReference>
<dbReference type="InterPro" id="IPR026875">
    <property type="entry name" value="PHydrolase_assoc_dom"/>
</dbReference>
<feature type="region of interest" description="Disordered" evidence="3">
    <location>
        <begin position="1"/>
        <end position="30"/>
    </location>
</feature>
<evidence type="ECO:0000256" key="3">
    <source>
        <dbReference type="SAM" id="MobiDB-lite"/>
    </source>
</evidence>
<name>A0A420WJ96_9PROT</name>
<dbReference type="NCBIfam" id="NF002328">
    <property type="entry name" value="PRK01286.1-3"/>
    <property type="match status" value="1"/>
</dbReference>
<sequence length="424" mass="48202">MSLPRPAKQTEEKFVSAQSPNETPELHFSPYRRTRAIYASDPETARGRLIAQPSKSERSPFQRDKDRIIHSSAFRRLKGKTQVFVAHEGDYYRTRLTHSLEVSQIARSIARVLGLDEDLAECLALAHDMGHPPFGHSGEYALAACMAPYGGFDHNAQTLRIVETLERRYAEFDGLNLTWETLEGIAKHNGPLILEKGDEDKLPWALKNLQNWKALELETFAGPEAQVAALADDIAYNNHDIDDGLRAGLFTVAEVAEVPIVGEAFADVRRRYPDISEDRMIHEAVRDLIGYMVSDVLEETRARLKFHNPQSAQDIRELDRSVVAFSEGFRTKEKALRTFLYDNMYRHYKVNRMMGQASRVVSELFELFIEDPDILPTELRRQCDGARTETTARVICDYIASMTDNFALAEHRKLFTAAGYLSTY</sequence>
<accession>A0A420WJ96</accession>
<dbReference type="EMBL" id="RBII01000001">
    <property type="protein sequence ID" value="RKQ71104.1"/>
    <property type="molecule type" value="Genomic_DNA"/>
</dbReference>
<dbReference type="NCBIfam" id="TIGR01353">
    <property type="entry name" value="dGTP_triPase"/>
    <property type="match status" value="1"/>
</dbReference>
<keyword evidence="6" id="KW-1185">Reference proteome</keyword>
<dbReference type="PANTHER" id="PTHR11373">
    <property type="entry name" value="DEOXYNUCLEOSIDE TRIPHOSPHATE TRIPHOSPHOHYDROLASE"/>
    <property type="match status" value="1"/>
</dbReference>
<evidence type="ECO:0000313" key="5">
    <source>
        <dbReference type="EMBL" id="RKQ71104.1"/>
    </source>
</evidence>
<dbReference type="CDD" id="cd00077">
    <property type="entry name" value="HDc"/>
    <property type="match status" value="1"/>
</dbReference>
<dbReference type="AlphaFoldDB" id="A0A420WJ96"/>
<dbReference type="Pfam" id="PF13286">
    <property type="entry name" value="HD_assoc"/>
    <property type="match status" value="1"/>
</dbReference>
<reference evidence="5 6" key="1">
    <citation type="submission" date="2018-10" db="EMBL/GenBank/DDBJ databases">
        <title>Genomic Encyclopedia of Type Strains, Phase IV (KMG-IV): sequencing the most valuable type-strain genomes for metagenomic binning, comparative biology and taxonomic classification.</title>
        <authorList>
            <person name="Goeker M."/>
        </authorList>
    </citation>
    <scope>NUCLEOTIDE SEQUENCE [LARGE SCALE GENOMIC DNA]</scope>
    <source>
        <strain evidence="5 6">DSM 22008</strain>
    </source>
</reference>
<dbReference type="InterPro" id="IPR050135">
    <property type="entry name" value="dGTPase-like"/>
</dbReference>
<dbReference type="PANTHER" id="PTHR11373:SF43">
    <property type="entry name" value="DEOXYGUANOSINETRIPHOSPHATE TRIPHOSPHOHYDROLASE-LIKE PROTEIN"/>
    <property type="match status" value="1"/>
</dbReference>
<feature type="domain" description="HD" evidence="4">
    <location>
        <begin position="95"/>
        <end position="237"/>
    </location>
</feature>
<organism evidence="5 6">
    <name type="scientific">Litorimonas taeanensis</name>
    <dbReference type="NCBI Taxonomy" id="568099"/>
    <lineage>
        <taxon>Bacteria</taxon>
        <taxon>Pseudomonadati</taxon>
        <taxon>Pseudomonadota</taxon>
        <taxon>Alphaproteobacteria</taxon>
        <taxon>Maricaulales</taxon>
        <taxon>Robiginitomaculaceae</taxon>
    </lineage>
</organism>
<comment type="similarity">
    <text evidence="2">Belongs to the dGTPase family. Type 2 subfamily.</text>
</comment>
<dbReference type="Pfam" id="PF01966">
    <property type="entry name" value="HD"/>
    <property type="match status" value="1"/>
</dbReference>
<dbReference type="SMART" id="SM00471">
    <property type="entry name" value="HDc"/>
    <property type="match status" value="1"/>
</dbReference>
<protein>
    <recommendedName>
        <fullName evidence="2">Deoxyguanosinetriphosphate triphosphohydrolase-like protein</fullName>
    </recommendedName>
</protein>
<evidence type="ECO:0000313" key="6">
    <source>
        <dbReference type="Proteomes" id="UP000282211"/>
    </source>
</evidence>
<dbReference type="SUPFAM" id="SSF109604">
    <property type="entry name" value="HD-domain/PDEase-like"/>
    <property type="match status" value="1"/>
</dbReference>
<dbReference type="PROSITE" id="PS51831">
    <property type="entry name" value="HD"/>
    <property type="match status" value="1"/>
</dbReference>